<sequence>MAMRGLWNWRLWKGLGRSLEGKCGLGKSSFGSDMCPASFSTSLDAVGMAGERSSISILPNPKGSNCFEFSIDSLPNVKHHLAFSSGRFGFGSSEAVVLQSLRNEGRANCQNYLLENCKNVGVSGQQFARSTSLVDLRVKFMGHAHRQRVCVMRMMSTQSWIENLKLSTEKMKRSLLGNKKPKQIATSPLHPEQQQGVILKSSNQLPSTLLKPLVGIQASASRYKEAVRLQLEAFWKRNNLLLVGALGLGVCLLLWRVMFGVASMFVSLSEGMAKFGFLALAAAMVTFSGIYLRARHSINPDAVYRIAMRTLNTSAEVLKILGAPLSGTDVRAYVMSGGGLRLKNFRPRFSSKRCFLIFPVQGSEKRGLVSLETKKKKGQYHFKLLAVDIPTAGADQRLYLIGDEDEYKIAGGLISELRDPIVKAMAAQSEFDAQDEKEDEEDHKKR</sequence>
<gene>
    <name evidence="1" type="ORF">O6H91_07G029200</name>
</gene>
<evidence type="ECO:0000313" key="2">
    <source>
        <dbReference type="Proteomes" id="UP001162992"/>
    </source>
</evidence>
<organism evidence="1 2">
    <name type="scientific">Diphasiastrum complanatum</name>
    <name type="common">Issler's clubmoss</name>
    <name type="synonym">Lycopodium complanatum</name>
    <dbReference type="NCBI Taxonomy" id="34168"/>
    <lineage>
        <taxon>Eukaryota</taxon>
        <taxon>Viridiplantae</taxon>
        <taxon>Streptophyta</taxon>
        <taxon>Embryophyta</taxon>
        <taxon>Tracheophyta</taxon>
        <taxon>Lycopodiopsida</taxon>
        <taxon>Lycopodiales</taxon>
        <taxon>Lycopodiaceae</taxon>
        <taxon>Lycopodioideae</taxon>
        <taxon>Diphasiastrum</taxon>
    </lineage>
</organism>
<comment type="caution">
    <text evidence="1">The sequence shown here is derived from an EMBL/GenBank/DDBJ whole genome shotgun (WGS) entry which is preliminary data.</text>
</comment>
<reference evidence="2" key="1">
    <citation type="journal article" date="2024" name="Proc. Natl. Acad. Sci. U.S.A.">
        <title>Extraordinary preservation of gene collinearity over three hundred million years revealed in homosporous lycophytes.</title>
        <authorList>
            <person name="Li C."/>
            <person name="Wickell D."/>
            <person name="Kuo L.Y."/>
            <person name="Chen X."/>
            <person name="Nie B."/>
            <person name="Liao X."/>
            <person name="Peng D."/>
            <person name="Ji J."/>
            <person name="Jenkins J."/>
            <person name="Williams M."/>
            <person name="Shu S."/>
            <person name="Plott C."/>
            <person name="Barry K."/>
            <person name="Rajasekar S."/>
            <person name="Grimwood J."/>
            <person name="Han X."/>
            <person name="Sun S."/>
            <person name="Hou Z."/>
            <person name="He W."/>
            <person name="Dai G."/>
            <person name="Sun C."/>
            <person name="Schmutz J."/>
            <person name="Leebens-Mack J.H."/>
            <person name="Li F.W."/>
            <person name="Wang L."/>
        </authorList>
    </citation>
    <scope>NUCLEOTIDE SEQUENCE [LARGE SCALE GENOMIC DNA]</scope>
    <source>
        <strain evidence="2">cv. PW_Plant_1</strain>
    </source>
</reference>
<proteinExistence type="predicted"/>
<protein>
    <submittedName>
        <fullName evidence="1">Uncharacterized protein</fullName>
    </submittedName>
</protein>
<keyword evidence="2" id="KW-1185">Reference proteome</keyword>
<evidence type="ECO:0000313" key="1">
    <source>
        <dbReference type="EMBL" id="KAJ7548834.1"/>
    </source>
</evidence>
<accession>A0ACC2D3H2</accession>
<dbReference type="EMBL" id="CM055098">
    <property type="protein sequence ID" value="KAJ7548834.1"/>
    <property type="molecule type" value="Genomic_DNA"/>
</dbReference>
<dbReference type="Proteomes" id="UP001162992">
    <property type="component" value="Chromosome 7"/>
</dbReference>
<name>A0ACC2D3H2_DIPCM</name>